<protein>
    <submittedName>
        <fullName evidence="8">Beta-ketoacyl synthase N-terminal-like domain-containing protein</fullName>
    </submittedName>
</protein>
<accession>A0ABW6M5M4</accession>
<sequence>MNAEPRVPEPIAVIGLSCRTAGADDADTLWQLLRGERRLIAPVPKQRIPSLDSGPVDAGPLQAALLDDAAGFDAAFFGVSRRMAAWMDPHQRVLLELTWHALENAGIAPERLRGAPVAVFAAAPMADYRERMIQADLVDSAAFPGTLITFTPNRISYQFDWTGPSYAVDSACSSGLSVLAPAVQGLRGGEFDLAAVMAANITCNGFYTSSAYQAGALSPTGGSIPFSSRRDGYVRGEGGACLLLKRLADAQRDGDPVHAVIRGVGVAHNGRAGGLTGSDAPAQTRLFLRTARAAGVPLSSVGYVEAHGTGTGGDLAEAAAVTDALRTALEQPGAQVAGPEGKLWIGSVKSNIGHLECAAGLLGVVKAVLVLRHGLIPPIAGLTEADPDLSFGDAPVALADRPVTWPRDAVVRRIGVNSFGVGGALAHAIIEDAPEATPRTPAPTRSGPLAVPLSGMNRVGLAALATRLSQTLRGPQPPVLASLAWTTQTGRAALRERCVLVAADLGELAQALAAVAAGQAHVRVATEDLRGALGLLPTPMTHTAGDWLDGLSVDWAKHWPHPQPRCPDLPGYPFQRRAHWFDAHGPQPRTRTDVPRAGTH</sequence>
<evidence type="ECO:0000313" key="8">
    <source>
        <dbReference type="EMBL" id="MFE9601436.1"/>
    </source>
</evidence>
<keyword evidence="9" id="KW-1185">Reference proteome</keyword>
<dbReference type="RefSeq" id="WP_388108652.1">
    <property type="nucleotide sequence ID" value="NZ_JBIAHM010000008.1"/>
</dbReference>
<evidence type="ECO:0000259" key="7">
    <source>
        <dbReference type="PROSITE" id="PS52004"/>
    </source>
</evidence>
<dbReference type="Gene3D" id="3.30.70.3290">
    <property type="match status" value="1"/>
</dbReference>
<dbReference type="InterPro" id="IPR014030">
    <property type="entry name" value="Ketoacyl_synth_N"/>
</dbReference>
<dbReference type="Gene3D" id="3.40.47.10">
    <property type="match status" value="1"/>
</dbReference>
<proteinExistence type="inferred from homology"/>
<feature type="region of interest" description="Disordered" evidence="6">
    <location>
        <begin position="581"/>
        <end position="600"/>
    </location>
</feature>
<dbReference type="PROSITE" id="PS00606">
    <property type="entry name" value="KS3_1"/>
    <property type="match status" value="1"/>
</dbReference>
<dbReference type="SUPFAM" id="SSF53901">
    <property type="entry name" value="Thiolase-like"/>
    <property type="match status" value="1"/>
</dbReference>
<feature type="domain" description="Ketosynthase family 3 (KS3)" evidence="7">
    <location>
        <begin position="8"/>
        <end position="432"/>
    </location>
</feature>
<dbReference type="PANTHER" id="PTHR43775:SF37">
    <property type="entry name" value="SI:DKEY-61P9.11"/>
    <property type="match status" value="1"/>
</dbReference>
<evidence type="ECO:0000313" key="9">
    <source>
        <dbReference type="Proteomes" id="UP001601303"/>
    </source>
</evidence>
<keyword evidence="3 5" id="KW-0808">Transferase</keyword>
<comment type="similarity">
    <text evidence="5">Belongs to the thiolase-like superfamily. Beta-ketoacyl-ACP synthases family.</text>
</comment>
<evidence type="ECO:0000256" key="4">
    <source>
        <dbReference type="ARBA" id="ARBA00023315"/>
    </source>
</evidence>
<evidence type="ECO:0000256" key="6">
    <source>
        <dbReference type="SAM" id="MobiDB-lite"/>
    </source>
</evidence>
<comment type="caution">
    <text evidence="8">The sequence shown here is derived from an EMBL/GenBank/DDBJ whole genome shotgun (WGS) entry which is preliminary data.</text>
</comment>
<evidence type="ECO:0000256" key="5">
    <source>
        <dbReference type="RuleBase" id="RU003694"/>
    </source>
</evidence>
<reference evidence="8 9" key="1">
    <citation type="submission" date="2024-10" db="EMBL/GenBank/DDBJ databases">
        <title>The Natural Products Discovery Center: Release of the First 8490 Sequenced Strains for Exploring Actinobacteria Biosynthetic Diversity.</title>
        <authorList>
            <person name="Kalkreuter E."/>
            <person name="Kautsar S.A."/>
            <person name="Yang D."/>
            <person name="Bader C.D."/>
            <person name="Teijaro C.N."/>
            <person name="Fluegel L."/>
            <person name="Davis C.M."/>
            <person name="Simpson J.R."/>
            <person name="Lauterbach L."/>
            <person name="Steele A.D."/>
            <person name="Gui C."/>
            <person name="Meng S."/>
            <person name="Li G."/>
            <person name="Viehrig K."/>
            <person name="Ye F."/>
            <person name="Su P."/>
            <person name="Kiefer A.F."/>
            <person name="Nichols A."/>
            <person name="Cepeda A.J."/>
            <person name="Yan W."/>
            <person name="Fan B."/>
            <person name="Jiang Y."/>
            <person name="Adhikari A."/>
            <person name="Zheng C.-J."/>
            <person name="Schuster L."/>
            <person name="Cowan T.M."/>
            <person name="Smanski M.J."/>
            <person name="Chevrette M.G."/>
            <person name="De Carvalho L.P.S."/>
            <person name="Shen B."/>
        </authorList>
    </citation>
    <scope>NUCLEOTIDE SEQUENCE [LARGE SCALE GENOMIC DNA]</scope>
    <source>
        <strain evidence="8 9">NPDC006488</strain>
    </source>
</reference>
<dbReference type="Pfam" id="PF00109">
    <property type="entry name" value="ketoacyl-synt"/>
    <property type="match status" value="1"/>
</dbReference>
<dbReference type="PROSITE" id="PS52004">
    <property type="entry name" value="KS3_2"/>
    <property type="match status" value="1"/>
</dbReference>
<gene>
    <name evidence="8" type="ORF">ACFYNQ_23085</name>
</gene>
<dbReference type="Pfam" id="PF16197">
    <property type="entry name" value="KAsynt_C_assoc"/>
    <property type="match status" value="1"/>
</dbReference>
<name>A0ABW6M5M4_9ACTN</name>
<organism evidence="8 9">
    <name type="scientific">Streptomyces hokutonensis</name>
    <dbReference type="NCBI Taxonomy" id="1306990"/>
    <lineage>
        <taxon>Bacteria</taxon>
        <taxon>Bacillati</taxon>
        <taxon>Actinomycetota</taxon>
        <taxon>Actinomycetes</taxon>
        <taxon>Kitasatosporales</taxon>
        <taxon>Streptomycetaceae</taxon>
        <taxon>Streptomyces</taxon>
    </lineage>
</organism>
<dbReference type="Proteomes" id="UP001601303">
    <property type="component" value="Unassembled WGS sequence"/>
</dbReference>
<evidence type="ECO:0000256" key="1">
    <source>
        <dbReference type="ARBA" id="ARBA00022450"/>
    </source>
</evidence>
<dbReference type="EMBL" id="JBIAHM010000008">
    <property type="protein sequence ID" value="MFE9601436.1"/>
    <property type="molecule type" value="Genomic_DNA"/>
</dbReference>
<dbReference type="SMART" id="SM00825">
    <property type="entry name" value="PKS_KS"/>
    <property type="match status" value="1"/>
</dbReference>
<evidence type="ECO:0000256" key="2">
    <source>
        <dbReference type="ARBA" id="ARBA00022553"/>
    </source>
</evidence>
<dbReference type="InterPro" id="IPR050091">
    <property type="entry name" value="PKS_NRPS_Biosynth_Enz"/>
</dbReference>
<dbReference type="InterPro" id="IPR020841">
    <property type="entry name" value="PKS_Beta-ketoAc_synthase_dom"/>
</dbReference>
<dbReference type="CDD" id="cd00833">
    <property type="entry name" value="PKS"/>
    <property type="match status" value="1"/>
</dbReference>
<dbReference type="InterPro" id="IPR018201">
    <property type="entry name" value="Ketoacyl_synth_AS"/>
</dbReference>
<keyword evidence="1" id="KW-0596">Phosphopantetheine</keyword>
<dbReference type="InterPro" id="IPR014031">
    <property type="entry name" value="Ketoacyl_synth_C"/>
</dbReference>
<keyword evidence="2" id="KW-0597">Phosphoprotein</keyword>
<dbReference type="InterPro" id="IPR016039">
    <property type="entry name" value="Thiolase-like"/>
</dbReference>
<dbReference type="Pfam" id="PF02801">
    <property type="entry name" value="Ketoacyl-synt_C"/>
    <property type="match status" value="1"/>
</dbReference>
<dbReference type="PANTHER" id="PTHR43775">
    <property type="entry name" value="FATTY ACID SYNTHASE"/>
    <property type="match status" value="1"/>
</dbReference>
<keyword evidence="4" id="KW-0012">Acyltransferase</keyword>
<dbReference type="InterPro" id="IPR032821">
    <property type="entry name" value="PKS_assoc"/>
</dbReference>
<evidence type="ECO:0000256" key="3">
    <source>
        <dbReference type="ARBA" id="ARBA00022679"/>
    </source>
</evidence>